<keyword evidence="1" id="KW-0677">Repeat</keyword>
<comment type="caution">
    <text evidence="4">The sequence shown here is derived from an EMBL/GenBank/DDBJ whole genome shotgun (WGS) entry which is preliminary data.</text>
</comment>
<name>A0ABT9ZWJ8_9BACI</name>
<evidence type="ECO:0000256" key="3">
    <source>
        <dbReference type="PROSITE-ProRule" id="PRU00023"/>
    </source>
</evidence>
<feature type="repeat" description="ANK" evidence="3">
    <location>
        <begin position="112"/>
        <end position="144"/>
    </location>
</feature>
<dbReference type="InterPro" id="IPR002110">
    <property type="entry name" value="Ankyrin_rpt"/>
</dbReference>
<evidence type="ECO:0000313" key="4">
    <source>
        <dbReference type="EMBL" id="MDQ0255600.1"/>
    </source>
</evidence>
<dbReference type="SUPFAM" id="SSF48403">
    <property type="entry name" value="Ankyrin repeat"/>
    <property type="match status" value="1"/>
</dbReference>
<accession>A0ABT9ZWJ8</accession>
<organism evidence="4 5">
    <name type="scientific">Evansella vedderi</name>
    <dbReference type="NCBI Taxonomy" id="38282"/>
    <lineage>
        <taxon>Bacteria</taxon>
        <taxon>Bacillati</taxon>
        <taxon>Bacillota</taxon>
        <taxon>Bacilli</taxon>
        <taxon>Bacillales</taxon>
        <taxon>Bacillaceae</taxon>
        <taxon>Evansella</taxon>
    </lineage>
</organism>
<evidence type="ECO:0000256" key="1">
    <source>
        <dbReference type="ARBA" id="ARBA00022737"/>
    </source>
</evidence>
<gene>
    <name evidence="4" type="ORF">J2S74_002982</name>
</gene>
<dbReference type="PROSITE" id="PS50088">
    <property type="entry name" value="ANK_REPEAT"/>
    <property type="match status" value="4"/>
</dbReference>
<dbReference type="Gene3D" id="1.25.40.20">
    <property type="entry name" value="Ankyrin repeat-containing domain"/>
    <property type="match status" value="2"/>
</dbReference>
<dbReference type="Pfam" id="PF12796">
    <property type="entry name" value="Ank_2"/>
    <property type="match status" value="2"/>
</dbReference>
<evidence type="ECO:0000256" key="2">
    <source>
        <dbReference type="ARBA" id="ARBA00023043"/>
    </source>
</evidence>
<feature type="repeat" description="ANK" evidence="3">
    <location>
        <begin position="47"/>
        <end position="79"/>
    </location>
</feature>
<dbReference type="PROSITE" id="PS50297">
    <property type="entry name" value="ANK_REP_REGION"/>
    <property type="match status" value="4"/>
</dbReference>
<protein>
    <submittedName>
        <fullName evidence="4">Ankyrin repeat protein</fullName>
    </submittedName>
</protein>
<dbReference type="PANTHER" id="PTHR24198">
    <property type="entry name" value="ANKYRIN REPEAT AND PROTEIN KINASE DOMAIN-CONTAINING PROTEIN"/>
    <property type="match status" value="1"/>
</dbReference>
<keyword evidence="2 3" id="KW-0040">ANK repeat</keyword>
<sequence>MVVENVAYFRDYENNYGNKKWYIEELRPKIKHLLENSGLFFDFMFKNNNTSLIYASYHGDIELIRKLVQKDANIHHRNDEGDTPIIAAVLSGNVNTVRELIQHGANPNDMTQGLTLLILACSDKNYEMVQMLLESGANPNLYTMGGNYTPLQAAALNGDKKIVEKLIAYGADVNYVSPLGLSAEIVAIEKGNYEISNLLNKVG</sequence>
<feature type="repeat" description="ANK" evidence="3">
    <location>
        <begin position="146"/>
        <end position="178"/>
    </location>
</feature>
<reference evidence="4 5" key="1">
    <citation type="submission" date="2023-07" db="EMBL/GenBank/DDBJ databases">
        <title>Genomic Encyclopedia of Type Strains, Phase IV (KMG-IV): sequencing the most valuable type-strain genomes for metagenomic binning, comparative biology and taxonomic classification.</title>
        <authorList>
            <person name="Goeker M."/>
        </authorList>
    </citation>
    <scope>NUCLEOTIDE SEQUENCE [LARGE SCALE GENOMIC DNA]</scope>
    <source>
        <strain evidence="4 5">DSM 9768</strain>
    </source>
</reference>
<dbReference type="InterPro" id="IPR036770">
    <property type="entry name" value="Ankyrin_rpt-contain_sf"/>
</dbReference>
<dbReference type="Proteomes" id="UP001230005">
    <property type="component" value="Unassembled WGS sequence"/>
</dbReference>
<dbReference type="EMBL" id="JAUSUG010000011">
    <property type="protein sequence ID" value="MDQ0255600.1"/>
    <property type="molecule type" value="Genomic_DNA"/>
</dbReference>
<feature type="repeat" description="ANK" evidence="3">
    <location>
        <begin position="80"/>
        <end position="112"/>
    </location>
</feature>
<proteinExistence type="predicted"/>
<dbReference type="RefSeq" id="WP_307326600.1">
    <property type="nucleotide sequence ID" value="NZ_JAUSUG010000011.1"/>
</dbReference>
<keyword evidence="5" id="KW-1185">Reference proteome</keyword>
<dbReference type="PANTHER" id="PTHR24198:SF165">
    <property type="entry name" value="ANKYRIN REPEAT-CONTAINING PROTEIN-RELATED"/>
    <property type="match status" value="1"/>
</dbReference>
<evidence type="ECO:0000313" key="5">
    <source>
        <dbReference type="Proteomes" id="UP001230005"/>
    </source>
</evidence>
<dbReference type="SMART" id="SM00248">
    <property type="entry name" value="ANK"/>
    <property type="match status" value="4"/>
</dbReference>